<evidence type="ECO:0000313" key="2">
    <source>
        <dbReference type="Proteomes" id="UP000176998"/>
    </source>
</evidence>
<dbReference type="RefSeq" id="XP_022472671.1">
    <property type="nucleotide sequence ID" value="XM_022620871.1"/>
</dbReference>
<comment type="caution">
    <text evidence="1">The sequence shown here is derived from an EMBL/GenBank/DDBJ whole genome shotgun (WGS) entry which is preliminary data.</text>
</comment>
<name>A0A1G4B250_9PEZI</name>
<dbReference type="EMBL" id="MJBS01000082">
    <property type="protein sequence ID" value="OHE95509.1"/>
    <property type="molecule type" value="Genomic_DNA"/>
</dbReference>
<protein>
    <submittedName>
        <fullName evidence="1">Uncharacterized protein</fullName>
    </submittedName>
</protein>
<proteinExistence type="predicted"/>
<organism evidence="1 2">
    <name type="scientific">Colletotrichum orchidophilum</name>
    <dbReference type="NCBI Taxonomy" id="1209926"/>
    <lineage>
        <taxon>Eukaryota</taxon>
        <taxon>Fungi</taxon>
        <taxon>Dikarya</taxon>
        <taxon>Ascomycota</taxon>
        <taxon>Pezizomycotina</taxon>
        <taxon>Sordariomycetes</taxon>
        <taxon>Hypocreomycetidae</taxon>
        <taxon>Glomerellales</taxon>
        <taxon>Glomerellaceae</taxon>
        <taxon>Colletotrichum</taxon>
    </lineage>
</organism>
<dbReference type="AlphaFoldDB" id="A0A1G4B250"/>
<accession>A0A1G4B250</accession>
<dbReference type="Proteomes" id="UP000176998">
    <property type="component" value="Unassembled WGS sequence"/>
</dbReference>
<reference evidence="1 2" key="1">
    <citation type="submission" date="2016-09" db="EMBL/GenBank/DDBJ databases">
        <authorList>
            <person name="Capua I."/>
            <person name="De Benedictis P."/>
            <person name="Joannis T."/>
            <person name="Lombin L.H."/>
            <person name="Cattoli G."/>
        </authorList>
    </citation>
    <scope>NUCLEOTIDE SEQUENCE [LARGE SCALE GENOMIC DNA]</scope>
    <source>
        <strain evidence="1 2">IMI 309357</strain>
    </source>
</reference>
<gene>
    <name evidence="1" type="ORF">CORC01_09242</name>
</gene>
<evidence type="ECO:0000313" key="1">
    <source>
        <dbReference type="EMBL" id="OHE95509.1"/>
    </source>
</evidence>
<dbReference type="GeneID" id="34562381"/>
<keyword evidence="2" id="KW-1185">Reference proteome</keyword>
<sequence>MDQVMAKFQLHVAKVNDEAPTFDKLLEEITPAGDQDAAFTAVNNYGQVRCILRECLNAFEEPCPLLVTQASSAYIARTQDLAHKVAVLTRTVASSEMDSQQCQEGEVAQLKQQLQSAQEQCVTKYQSITVLRERISIPLQEDKYILNSALPWGSSYHDHQSLLGPRPRTISPIDAGNFSTFDTYYISLRNFPLLRVNYCWEHAFHAPPFLCKTPSRLIRWWPESEQRKKGAGAVATAVRHDEDQEIVGARITFLEANVKVINEAIEQYDKPVMAVILIVNSLHEKRYFSIILALASRPKMSIAVPIMPSGPS</sequence>